<evidence type="ECO:0000259" key="3">
    <source>
        <dbReference type="Pfam" id="PF13556"/>
    </source>
</evidence>
<dbReference type="Proteomes" id="UP001595823">
    <property type="component" value="Unassembled WGS sequence"/>
</dbReference>
<dbReference type="Pfam" id="PF17853">
    <property type="entry name" value="GGDEF_2"/>
    <property type="match status" value="1"/>
</dbReference>
<evidence type="ECO:0000313" key="5">
    <source>
        <dbReference type="EMBL" id="MFC4334496.1"/>
    </source>
</evidence>
<dbReference type="Pfam" id="PF13556">
    <property type="entry name" value="HTH_30"/>
    <property type="match status" value="1"/>
</dbReference>
<evidence type="ECO:0000259" key="4">
    <source>
        <dbReference type="Pfam" id="PF17853"/>
    </source>
</evidence>
<dbReference type="Gene3D" id="1.10.10.2840">
    <property type="entry name" value="PucR C-terminal helix-turn-helix domain"/>
    <property type="match status" value="1"/>
</dbReference>
<dbReference type="InterPro" id="IPR042070">
    <property type="entry name" value="PucR_C-HTH_sf"/>
</dbReference>
<feature type="domain" description="Purine catabolism PurC-like" evidence="2">
    <location>
        <begin position="8"/>
        <end position="120"/>
    </location>
</feature>
<dbReference type="EMBL" id="JBHSDK010000005">
    <property type="protein sequence ID" value="MFC4334496.1"/>
    <property type="molecule type" value="Genomic_DNA"/>
</dbReference>
<protein>
    <submittedName>
        <fullName evidence="5">PucR family transcriptional regulator</fullName>
    </submittedName>
</protein>
<comment type="similarity">
    <text evidence="1">Belongs to the CdaR family.</text>
</comment>
<accession>A0ABV8TVU5</accession>
<evidence type="ECO:0000256" key="1">
    <source>
        <dbReference type="ARBA" id="ARBA00006754"/>
    </source>
</evidence>
<dbReference type="RefSeq" id="WP_380618268.1">
    <property type="nucleotide sequence ID" value="NZ_JBHSDK010000005.1"/>
</dbReference>
<proteinExistence type="inferred from homology"/>
<sequence length="504" mass="54765">MRLDSLTAAPELGMTVVEGRARLGRSIRWVVPTDLGHPGRYLSGGELVLTRLLWHEKPGDSERFVAELAEAGATALGACGPEGGAIPEDLREACRKWGLPLFAVEPTVAFSDITEFVARRLVADRSGDLAELLDRYRRVIMGGRSLESVLDLVAKEAGIECQVISPTGRTVHGSETENFLPLGGAESVEVAAKLLKGGTLPRRVRSSSGRILSAFGAGDSRHTGWFVLVEEDHRAWTPERRSLMDQLTTIVGWGPRQARQRPQADLDLIADLKAEAPESVLEASCRRAGIDPGGHLTVCVVRCDSPDLAASAVEEVVGSQSVHCAWLTKGDTTVAVAELDDEYEAFYRAVRARAAALSAGMNDTVRVGIASPVSGTAKLTAALAEASFASRLAGERGAGVTVADESELTSHELLLSVVPDELKQAFLRRTLEPVLAYDRRHRSELTKTLTEFLRGNGSWSRCASHLHLHVNTLRYRIERIEKLTGRDMAKIRDRVDLYLAVQML</sequence>
<dbReference type="InterPro" id="IPR012914">
    <property type="entry name" value="PucR_dom"/>
</dbReference>
<evidence type="ECO:0000313" key="6">
    <source>
        <dbReference type="Proteomes" id="UP001595823"/>
    </source>
</evidence>
<feature type="domain" description="PucR C-terminal helix-turn-helix" evidence="3">
    <location>
        <begin position="445"/>
        <end position="502"/>
    </location>
</feature>
<gene>
    <name evidence="5" type="ORF">ACFPET_04705</name>
</gene>
<comment type="caution">
    <text evidence="5">The sequence shown here is derived from an EMBL/GenBank/DDBJ whole genome shotgun (WGS) entry which is preliminary data.</text>
</comment>
<name>A0ABV8TVU5_9ACTN</name>
<dbReference type="InterPro" id="IPR051448">
    <property type="entry name" value="CdaR-like_regulators"/>
</dbReference>
<feature type="domain" description="CdaR GGDEF-like" evidence="4">
    <location>
        <begin position="277"/>
        <end position="389"/>
    </location>
</feature>
<dbReference type="InterPro" id="IPR025736">
    <property type="entry name" value="PucR_C-HTH_dom"/>
</dbReference>
<dbReference type="PANTHER" id="PTHR33744:SF17">
    <property type="entry name" value="CONSERVED PROTEIN"/>
    <property type="match status" value="1"/>
</dbReference>
<organism evidence="5 6">
    <name type="scientific">Salininema proteolyticum</name>
    <dbReference type="NCBI Taxonomy" id="1607685"/>
    <lineage>
        <taxon>Bacteria</taxon>
        <taxon>Bacillati</taxon>
        <taxon>Actinomycetota</taxon>
        <taxon>Actinomycetes</taxon>
        <taxon>Glycomycetales</taxon>
        <taxon>Glycomycetaceae</taxon>
        <taxon>Salininema</taxon>
    </lineage>
</organism>
<dbReference type="InterPro" id="IPR041522">
    <property type="entry name" value="CdaR_GGDEF"/>
</dbReference>
<reference evidence="6" key="1">
    <citation type="journal article" date="2019" name="Int. J. Syst. Evol. Microbiol.">
        <title>The Global Catalogue of Microorganisms (GCM) 10K type strain sequencing project: providing services to taxonomists for standard genome sequencing and annotation.</title>
        <authorList>
            <consortium name="The Broad Institute Genomics Platform"/>
            <consortium name="The Broad Institute Genome Sequencing Center for Infectious Disease"/>
            <person name="Wu L."/>
            <person name="Ma J."/>
        </authorList>
    </citation>
    <scope>NUCLEOTIDE SEQUENCE [LARGE SCALE GENOMIC DNA]</scope>
    <source>
        <strain evidence="6">IBRC-M 10908</strain>
    </source>
</reference>
<dbReference type="PANTHER" id="PTHR33744">
    <property type="entry name" value="CARBOHYDRATE DIACID REGULATOR"/>
    <property type="match status" value="1"/>
</dbReference>
<dbReference type="Pfam" id="PF07905">
    <property type="entry name" value="PucR"/>
    <property type="match status" value="1"/>
</dbReference>
<evidence type="ECO:0000259" key="2">
    <source>
        <dbReference type="Pfam" id="PF07905"/>
    </source>
</evidence>
<keyword evidence="6" id="KW-1185">Reference proteome</keyword>